<proteinExistence type="predicted"/>
<reference evidence="2" key="1">
    <citation type="submission" date="2012-02" db="EMBL/GenBank/DDBJ databases">
        <title>Complete sequence of Desulfitobacterium dichloroeliminans LMG P-21439.</title>
        <authorList>
            <person name="Lucas S."/>
            <person name="Han J."/>
            <person name="Lapidus A."/>
            <person name="Cheng J.-F."/>
            <person name="Goodwin L."/>
            <person name="Pitluck S."/>
            <person name="Peters L."/>
            <person name="Ovchinnikova G."/>
            <person name="Teshima H."/>
            <person name="Detter J.C."/>
            <person name="Han C."/>
            <person name="Tapia R."/>
            <person name="Land M."/>
            <person name="Hauser L."/>
            <person name="Kyrpides N."/>
            <person name="Ivanova N."/>
            <person name="Pagani I."/>
            <person name="Kruse T."/>
            <person name="de Vos W.M."/>
            <person name="Boon N."/>
            <person name="Smidt H."/>
            <person name="Woyke T."/>
        </authorList>
    </citation>
    <scope>NUCLEOTIDE SEQUENCE [LARGE SCALE GENOMIC DNA]</scope>
    <source>
        <strain evidence="2">LMG P-21439 / DCA1</strain>
    </source>
</reference>
<gene>
    <name evidence="1" type="ordered locus">Desdi_1102</name>
</gene>
<organism evidence="1 2">
    <name type="scientific">Desulfitobacterium dichloroeliminans (strain LMG P-21439 / DCA1)</name>
    <dbReference type="NCBI Taxonomy" id="871963"/>
    <lineage>
        <taxon>Bacteria</taxon>
        <taxon>Bacillati</taxon>
        <taxon>Bacillota</taxon>
        <taxon>Clostridia</taxon>
        <taxon>Eubacteriales</taxon>
        <taxon>Desulfitobacteriaceae</taxon>
        <taxon>Desulfitobacterium</taxon>
    </lineage>
</organism>
<evidence type="ECO:0000313" key="1">
    <source>
        <dbReference type="EMBL" id="AGA68618.1"/>
    </source>
</evidence>
<dbReference type="KEGG" id="ddl:Desdi_1102"/>
<accession>L0F6P3</accession>
<evidence type="ECO:0000313" key="2">
    <source>
        <dbReference type="Proteomes" id="UP000010797"/>
    </source>
</evidence>
<dbReference type="HOGENOM" id="CLU_221365_0_0_9"/>
<sequence>MNIVITEKTKLFIHEKYNSQVTIHCVIDGG</sequence>
<keyword evidence="2" id="KW-1185">Reference proteome</keyword>
<dbReference type="Proteomes" id="UP000010797">
    <property type="component" value="Chromosome"/>
</dbReference>
<name>L0F6P3_DESDL</name>
<dbReference type="EMBL" id="CP003344">
    <property type="protein sequence ID" value="AGA68618.1"/>
    <property type="molecule type" value="Genomic_DNA"/>
</dbReference>
<dbReference type="AlphaFoldDB" id="L0F6P3"/>
<protein>
    <submittedName>
        <fullName evidence="1">Uncharacterized protein</fullName>
    </submittedName>
</protein>